<protein>
    <submittedName>
        <fullName evidence="2">Uncharacterized protein</fullName>
    </submittedName>
</protein>
<reference evidence="2" key="1">
    <citation type="journal article" date="2021" name="Proc. Natl. Acad. Sci. U.S.A.">
        <title>A Catalog of Tens of Thousands of Viruses from Human Metagenomes Reveals Hidden Associations with Chronic Diseases.</title>
        <authorList>
            <person name="Tisza M.J."/>
            <person name="Buck C.B."/>
        </authorList>
    </citation>
    <scope>NUCLEOTIDE SEQUENCE</scope>
    <source>
        <strain evidence="2">CtDwO1</strain>
    </source>
</reference>
<keyword evidence="1" id="KW-0812">Transmembrane</keyword>
<organism evidence="2">
    <name type="scientific">Podoviridae sp. ctDwO1</name>
    <dbReference type="NCBI Taxonomy" id="2827726"/>
    <lineage>
        <taxon>Viruses</taxon>
        <taxon>Duplodnaviria</taxon>
        <taxon>Heunggongvirae</taxon>
        <taxon>Uroviricota</taxon>
        <taxon>Caudoviricetes</taxon>
    </lineage>
</organism>
<keyword evidence="1" id="KW-1133">Transmembrane helix</keyword>
<evidence type="ECO:0000256" key="1">
    <source>
        <dbReference type="SAM" id="Phobius"/>
    </source>
</evidence>
<evidence type="ECO:0000313" key="2">
    <source>
        <dbReference type="EMBL" id="DAF60193.1"/>
    </source>
</evidence>
<accession>A0A8S5TA88</accession>
<name>A0A8S5TA88_9CAUD</name>
<proteinExistence type="predicted"/>
<dbReference type="EMBL" id="BK032784">
    <property type="protein sequence ID" value="DAF60193.1"/>
    <property type="molecule type" value="Genomic_DNA"/>
</dbReference>
<sequence>MKLSLSNFSMLYFLYAYAMHREHELTLDDVLLCPHAFSVLNYCLPCLAISIDKVGNILTGSFHTFEFTSNFGILCRDKFVGHLFPQVCNKMGTLHHLQGGRTIMLLLGGMTADTLCTILIVALAREVFVFINRHCRHSNRGGHI</sequence>
<keyword evidence="1" id="KW-0472">Membrane</keyword>
<feature type="transmembrane region" description="Helical" evidence="1">
    <location>
        <begin position="103"/>
        <end position="124"/>
    </location>
</feature>